<dbReference type="InterPro" id="IPR025977">
    <property type="entry name" value="Cnd3_C"/>
</dbReference>
<evidence type="ECO:0000259" key="10">
    <source>
        <dbReference type="Pfam" id="PF12719"/>
    </source>
</evidence>
<keyword evidence="4" id="KW-0132">Cell division</keyword>
<keyword evidence="12" id="KW-1185">Reference proteome</keyword>
<keyword evidence="6" id="KW-0226">DNA condensation</keyword>
<evidence type="ECO:0000313" key="11">
    <source>
        <dbReference type="EMBL" id="SGZ40665.1"/>
    </source>
</evidence>
<keyword evidence="8" id="KW-0175">Coiled coil</keyword>
<sequence>MMNNISKQVVGIFQDVYNNALDISMATNEDTKSSNSNVIQLIRVNTIKLRKVYVTILEEDDYHDKINEYFTSMIMSITVFITNFKMNLADFNNSLDVDNIFVRFFTNYFLNWYKFDQKQNEATEQSDFDIFFSQFFLEKVFVPLISNVDPNIRYITLKIMILLFENFDALYDHDYSLILEKINERIYDKDEKVRSQAIIALSKFQNDQNNLKKFVSLLRNDSSSLIRKLIIANISGNESSKAHSYILERYMDKSADVRKEMYTSFLGKKFSGLDVFKKIKNTLLIKILYNGFLLDRDFSVNEAVFKLLFAWLNGCDFNLEKFISLFKIETFLADQIALNKIESILQNFIHVYLLRSSKRNSKYQQIELEDILGLLSSQKKEISLNQSFILKLLFKVLCSNEFQFLNTSVDDHIPTAIELIDVMKKYDVNVSTVDETIYMNLLDISKSTQDFKDELSRRAMLQYLRQGLLNFKHDNYVELSDERIDEELHDEIEELVTMCPLLKKYQDPKNLNNSATQSHTKYYTTRQRILNISIELIFSKLSLNNLDFLDIVMNLIWDMRDQEEEELEKEIQKNKKFEANKEKDIGKKRYREENTPSEEDLDLPKMDDSSDEESDDEDKKSIFVKSRPSLSCETLSKILTISEAMLLQLPNPTLSSLSSSGNSVADIENNLYFESLIDTLITPAIRQNESQELRNLGIANLSLVCLLDINLMRENLHIFGMCASKHLPSDSDENFTKMKLLNALEFRDISLKTILDALLTFDIQKLLPEEENKTSAMKLFSLFKIFYKILKENESRKTDNLIITGVFKLYLYQKIDHLDLLQMLVLIYYYPINSNNFKLLQTYASFLPTLCFSSYKNQNLLVELVPDLLFRLLALYEENEKSNKRLMKAKEKKHEEANEDEDDFLPKMKTPSQIAKELMYWTNPNNLRIRTTNDEENKDKMLGHMRVIEILLFHYSKINEVDFMKLYKLIAKRSNNIDISSKSPLKDLLKLKMRIEYLDENFEIPLLNKQGSKKVANQFYDDLCAFIDQRCLEENISEDDLIKIQEEIDVEDEVEDEDDIED</sequence>
<dbReference type="GO" id="GO:0051301">
    <property type="term" value="P:cell division"/>
    <property type="evidence" value="ECO:0007669"/>
    <property type="project" value="UniProtKB-KW"/>
</dbReference>
<name>A0A1L0CQC0_9ASCO</name>
<dbReference type="Gene3D" id="1.25.10.10">
    <property type="entry name" value="Leucine-rich Repeat Variant"/>
    <property type="match status" value="1"/>
</dbReference>
<keyword evidence="7" id="KW-0131">Cell cycle</keyword>
<proteinExistence type="inferred from homology"/>
<evidence type="ECO:0000256" key="7">
    <source>
        <dbReference type="ARBA" id="ARBA00023306"/>
    </source>
</evidence>
<dbReference type="SUPFAM" id="SSF48371">
    <property type="entry name" value="ARM repeat"/>
    <property type="match status" value="1"/>
</dbReference>
<keyword evidence="5" id="KW-0498">Mitosis</keyword>
<evidence type="ECO:0000256" key="5">
    <source>
        <dbReference type="ARBA" id="ARBA00022776"/>
    </source>
</evidence>
<keyword evidence="3" id="KW-0158">Chromosome</keyword>
<evidence type="ECO:0000256" key="1">
    <source>
        <dbReference type="ARBA" id="ARBA00004286"/>
    </source>
</evidence>
<organism evidence="11 12">
    <name type="scientific">Hanseniaspora guilliermondii</name>
    <dbReference type="NCBI Taxonomy" id="56406"/>
    <lineage>
        <taxon>Eukaryota</taxon>
        <taxon>Fungi</taxon>
        <taxon>Dikarya</taxon>
        <taxon>Ascomycota</taxon>
        <taxon>Saccharomycotina</taxon>
        <taxon>Saccharomycetes</taxon>
        <taxon>Saccharomycodales</taxon>
        <taxon>Saccharomycodaceae</taxon>
        <taxon>Hanseniaspora</taxon>
    </lineage>
</organism>
<evidence type="ECO:0000256" key="3">
    <source>
        <dbReference type="ARBA" id="ARBA00022454"/>
    </source>
</evidence>
<reference evidence="12" key="1">
    <citation type="submission" date="2016-11" db="EMBL/GenBank/DDBJ databases">
        <authorList>
            <person name="Guldener U."/>
        </authorList>
    </citation>
    <scope>NUCLEOTIDE SEQUENCE [LARGE SCALE GENOMIC DNA]</scope>
</reference>
<dbReference type="Proteomes" id="UP000183365">
    <property type="component" value="Unassembled WGS sequence"/>
</dbReference>
<protein>
    <recommendedName>
        <fullName evidence="10">Nuclear condensin complex subunit 3 C-terminal domain-containing protein</fullName>
    </recommendedName>
</protein>
<feature type="region of interest" description="Disordered" evidence="9">
    <location>
        <begin position="587"/>
        <end position="620"/>
    </location>
</feature>
<dbReference type="GO" id="GO:0000793">
    <property type="term" value="C:condensed chromosome"/>
    <property type="evidence" value="ECO:0007669"/>
    <property type="project" value="TreeGrafter"/>
</dbReference>
<dbReference type="PANTHER" id="PTHR14418:SF5">
    <property type="entry name" value="CONDENSIN COMPLEX SUBUNIT 3"/>
    <property type="match status" value="1"/>
</dbReference>
<feature type="coiled-coil region" evidence="8">
    <location>
        <begin position="872"/>
        <end position="903"/>
    </location>
</feature>
<dbReference type="InterPro" id="IPR016024">
    <property type="entry name" value="ARM-type_fold"/>
</dbReference>
<gene>
    <name evidence="11" type="ORF">HGUI_02865</name>
</gene>
<dbReference type="OrthoDB" id="27187at2759"/>
<evidence type="ECO:0000256" key="9">
    <source>
        <dbReference type="SAM" id="MobiDB-lite"/>
    </source>
</evidence>
<dbReference type="Pfam" id="PF12719">
    <property type="entry name" value="Cnd3"/>
    <property type="match status" value="1"/>
</dbReference>
<dbReference type="GO" id="GO:0000796">
    <property type="term" value="C:condensin complex"/>
    <property type="evidence" value="ECO:0007669"/>
    <property type="project" value="InterPro"/>
</dbReference>
<comment type="similarity">
    <text evidence="2">Belongs to the CND3 (condensin subunit 3) family.</text>
</comment>
<feature type="domain" description="Nuclear condensin complex subunit 3 C-terminal" evidence="10">
    <location>
        <begin position="666"/>
        <end position="959"/>
    </location>
</feature>
<dbReference type="InterPro" id="IPR027165">
    <property type="entry name" value="CND3"/>
</dbReference>
<dbReference type="PANTHER" id="PTHR14418">
    <property type="entry name" value="CONDENSIN COMPLEX SUBUNIT 3-RELATED"/>
    <property type="match status" value="1"/>
</dbReference>
<dbReference type="EMBL" id="FQNF01000059">
    <property type="protein sequence ID" value="SGZ40665.1"/>
    <property type="molecule type" value="Genomic_DNA"/>
</dbReference>
<dbReference type="AlphaFoldDB" id="A0A1L0CQC0"/>
<dbReference type="VEuPathDB" id="FungiDB:HGUI_02865"/>
<comment type="subcellular location">
    <subcellularLocation>
        <location evidence="1">Chromosome</location>
    </subcellularLocation>
</comment>
<evidence type="ECO:0000313" key="12">
    <source>
        <dbReference type="Proteomes" id="UP000183365"/>
    </source>
</evidence>
<evidence type="ECO:0000256" key="4">
    <source>
        <dbReference type="ARBA" id="ARBA00022618"/>
    </source>
</evidence>
<evidence type="ECO:0000256" key="8">
    <source>
        <dbReference type="SAM" id="Coils"/>
    </source>
</evidence>
<evidence type="ECO:0000256" key="2">
    <source>
        <dbReference type="ARBA" id="ARBA00006533"/>
    </source>
</evidence>
<dbReference type="GO" id="GO:0007076">
    <property type="term" value="P:mitotic chromosome condensation"/>
    <property type="evidence" value="ECO:0007669"/>
    <property type="project" value="InterPro"/>
</dbReference>
<accession>A0A1L0CQC0</accession>
<evidence type="ECO:0000256" key="6">
    <source>
        <dbReference type="ARBA" id="ARBA00023067"/>
    </source>
</evidence>
<dbReference type="InterPro" id="IPR011989">
    <property type="entry name" value="ARM-like"/>
</dbReference>